<evidence type="ECO:0000313" key="3">
    <source>
        <dbReference type="Proteomes" id="UP000281553"/>
    </source>
</evidence>
<dbReference type="Proteomes" id="UP000281553">
    <property type="component" value="Unassembled WGS sequence"/>
</dbReference>
<protein>
    <submittedName>
        <fullName evidence="2">Uncharacterized protein</fullName>
    </submittedName>
</protein>
<evidence type="ECO:0000256" key="1">
    <source>
        <dbReference type="SAM" id="Phobius"/>
    </source>
</evidence>
<keyword evidence="1" id="KW-0812">Transmembrane</keyword>
<dbReference type="Gene3D" id="1.20.1070.10">
    <property type="entry name" value="Rhodopsin 7-helix transmembrane proteins"/>
    <property type="match status" value="1"/>
</dbReference>
<keyword evidence="1" id="KW-0472">Membrane</keyword>
<proteinExistence type="predicted"/>
<name>A0A3P7L097_DIBLA</name>
<feature type="transmembrane region" description="Helical" evidence="1">
    <location>
        <begin position="158"/>
        <end position="181"/>
    </location>
</feature>
<organism evidence="2 3">
    <name type="scientific">Dibothriocephalus latus</name>
    <name type="common">Fish tapeworm</name>
    <name type="synonym">Diphyllobothrium latum</name>
    <dbReference type="NCBI Taxonomy" id="60516"/>
    <lineage>
        <taxon>Eukaryota</taxon>
        <taxon>Metazoa</taxon>
        <taxon>Spiralia</taxon>
        <taxon>Lophotrochozoa</taxon>
        <taxon>Platyhelminthes</taxon>
        <taxon>Cestoda</taxon>
        <taxon>Eucestoda</taxon>
        <taxon>Diphyllobothriidea</taxon>
        <taxon>Diphyllobothriidae</taxon>
        <taxon>Dibothriocephalus</taxon>
    </lineage>
</organism>
<feature type="transmembrane region" description="Helical" evidence="1">
    <location>
        <begin position="34"/>
        <end position="50"/>
    </location>
</feature>
<keyword evidence="1" id="KW-1133">Transmembrane helix</keyword>
<gene>
    <name evidence="2" type="ORF">DILT_LOCUS6716</name>
</gene>
<keyword evidence="3" id="KW-1185">Reference proteome</keyword>
<accession>A0A3P7L097</accession>
<dbReference type="AlphaFoldDB" id="A0A3P7L097"/>
<sequence length="196" mass="21905">MTENTNGNGSVPCIIQEVRFGGPKYVDFLRYNRLIVLSILGLPVGVAGLIKSGPSICLFCCDKKAPRTTQNLKPESSGVTEGLYQLHSFTDSILVTLIPLIVLIVCSLQIRRGLRRSDRFRLGPREYPERQTVSTSGHKINYRPNCNIIRRVKLTRGLLIAIVTFTRFMLPMVPVSIVQLLSPHFFTSNGAYLITI</sequence>
<dbReference type="EMBL" id="UYRU01050218">
    <property type="protein sequence ID" value="VDN10885.1"/>
    <property type="molecule type" value="Genomic_DNA"/>
</dbReference>
<dbReference type="OrthoDB" id="6263067at2759"/>
<dbReference type="SUPFAM" id="SSF81321">
    <property type="entry name" value="Family A G protein-coupled receptor-like"/>
    <property type="match status" value="1"/>
</dbReference>
<reference evidence="2 3" key="1">
    <citation type="submission" date="2018-11" db="EMBL/GenBank/DDBJ databases">
        <authorList>
            <consortium name="Pathogen Informatics"/>
        </authorList>
    </citation>
    <scope>NUCLEOTIDE SEQUENCE [LARGE SCALE GENOMIC DNA]</scope>
</reference>
<feature type="transmembrane region" description="Helical" evidence="1">
    <location>
        <begin position="92"/>
        <end position="110"/>
    </location>
</feature>
<evidence type="ECO:0000313" key="2">
    <source>
        <dbReference type="EMBL" id="VDN10885.1"/>
    </source>
</evidence>